<dbReference type="Pfam" id="PF13651">
    <property type="entry name" value="EcoRI_methylase"/>
    <property type="match status" value="1"/>
</dbReference>
<dbReference type="AlphaFoldDB" id="A0A5M9ZFS7"/>
<accession>A0A5M9ZFS7</accession>
<dbReference type="EMBL" id="RZUH01000020">
    <property type="protein sequence ID" value="KAA8825106.1"/>
    <property type="molecule type" value="Genomic_DNA"/>
</dbReference>
<dbReference type="InterPro" id="IPR025247">
    <property type="entry name" value="EcoRI-like_methylase"/>
</dbReference>
<dbReference type="RefSeq" id="WP_150380271.1">
    <property type="nucleotide sequence ID" value="NZ_RZUH01000020.1"/>
</dbReference>
<sequence>MASRHDWLSAAQTAKRDEFYTLYETVDAELTLYKDELRGRPVVCPCDDRPGVSMFPRWFMDHMAELGTPRLTCLSYEPDVGSLFEKAPAMRWDLTPDGRRGPYSPADMTATPLTSDGSLDSPDAVMLYSTPGVVVASNPPFSLMRRFLGLMGSTGADFIVLGNLLAAASTEEGMRLLMAGRLRYGLSIHSGSTFFRIPDHYPRTATEVRDDGTVGVNSVRWLTSLKTAMADKAWTPTGHTYAGHEADYPHYDTVDAIDVGSPSLIPDDWRGLMGVPVTILDRWAPGAGGPRLAGRLSNGGGGTDVGAPLIGGRQTFLRLLLDAS</sequence>
<comment type="caution">
    <text evidence="2">The sequence shown here is derived from an EMBL/GenBank/DDBJ whole genome shotgun (WGS) entry which is preliminary data.</text>
</comment>
<organism evidence="2 3">
    <name type="scientific">Bifidobacterium myosotis</name>
    <dbReference type="NCBI Taxonomy" id="1630166"/>
    <lineage>
        <taxon>Bacteria</taxon>
        <taxon>Bacillati</taxon>
        <taxon>Actinomycetota</taxon>
        <taxon>Actinomycetes</taxon>
        <taxon>Bifidobacteriales</taxon>
        <taxon>Bifidobacteriaceae</taxon>
        <taxon>Bifidobacterium</taxon>
    </lineage>
</organism>
<evidence type="ECO:0008006" key="4">
    <source>
        <dbReference type="Google" id="ProtNLM"/>
    </source>
</evidence>
<name>A0A5M9ZFS7_9BIFI</name>
<evidence type="ECO:0000313" key="2">
    <source>
        <dbReference type="EMBL" id="KAA8825106.1"/>
    </source>
</evidence>
<evidence type="ECO:0000313" key="3">
    <source>
        <dbReference type="Proteomes" id="UP000410049"/>
    </source>
</evidence>
<gene>
    <name evidence="2" type="ORF">EMO91_12825</name>
</gene>
<proteinExistence type="predicted"/>
<feature type="region of interest" description="Disordered" evidence="1">
    <location>
        <begin position="95"/>
        <end position="115"/>
    </location>
</feature>
<protein>
    <recommendedName>
        <fullName evidence="4">Modification methylase</fullName>
    </recommendedName>
</protein>
<evidence type="ECO:0000256" key="1">
    <source>
        <dbReference type="SAM" id="MobiDB-lite"/>
    </source>
</evidence>
<dbReference type="Proteomes" id="UP000410049">
    <property type="component" value="Unassembled WGS sequence"/>
</dbReference>
<reference evidence="2 3" key="1">
    <citation type="journal article" date="2019" name="Syst. Appl. Microbiol.">
        <title>Characterization of Bifidobacterium species in feaces of the Egyptian fruit bat: Description of B. vespertilionis sp. nov. and B. rousetti sp. nov.</title>
        <authorList>
            <person name="Modesto M."/>
            <person name="Satti M."/>
            <person name="Watanabe K."/>
            <person name="Puglisi E."/>
            <person name="Morelli L."/>
            <person name="Huang C.-H."/>
            <person name="Liou J.-S."/>
            <person name="Miyashita M."/>
            <person name="Tamura T."/>
            <person name="Saito S."/>
            <person name="Mori K."/>
            <person name="Huang L."/>
            <person name="Sciavilla P."/>
            <person name="Sandri C."/>
            <person name="Spiezio C."/>
            <person name="Vitali F."/>
            <person name="Cavalieri D."/>
            <person name="Perpetuini G."/>
            <person name="Tofalo R."/>
            <person name="Bonetti A."/>
            <person name="Arita M."/>
            <person name="Mattarelli P."/>
        </authorList>
    </citation>
    <scope>NUCLEOTIDE SEQUENCE [LARGE SCALE GENOMIC DNA]</scope>
    <source>
        <strain evidence="2 3">RST17</strain>
    </source>
</reference>